<dbReference type="AlphaFoldDB" id="A0A9N8VZU7"/>
<comment type="caution">
    <text evidence="1">The sequence shown here is derived from an EMBL/GenBank/DDBJ whole genome shotgun (WGS) entry which is preliminary data.</text>
</comment>
<dbReference type="OrthoDB" id="2436054at2759"/>
<reference evidence="1" key="1">
    <citation type="submission" date="2021-06" db="EMBL/GenBank/DDBJ databases">
        <authorList>
            <person name="Kallberg Y."/>
            <person name="Tangrot J."/>
            <person name="Rosling A."/>
        </authorList>
    </citation>
    <scope>NUCLEOTIDE SEQUENCE</scope>
    <source>
        <strain evidence="1">CL551</strain>
    </source>
</reference>
<dbReference type="EMBL" id="CAJVPV010000643">
    <property type="protein sequence ID" value="CAG8467146.1"/>
    <property type="molecule type" value="Genomic_DNA"/>
</dbReference>
<name>A0A9N8VZU7_9GLOM</name>
<evidence type="ECO:0000313" key="2">
    <source>
        <dbReference type="Proteomes" id="UP000789342"/>
    </source>
</evidence>
<sequence>MSTHYSGVGTFYLACSQCCELECEYKESSRKRVTRFDCHGKIIINIDIPAKEAMVRFCHEIQYELPINITIAPEVKYEIMQNLHMDPIQLRIYLRQIFDISLVTTKQIHYW</sequence>
<dbReference type="Proteomes" id="UP000789342">
    <property type="component" value="Unassembled WGS sequence"/>
</dbReference>
<organism evidence="1 2">
    <name type="scientific">Acaulospora morrowiae</name>
    <dbReference type="NCBI Taxonomy" id="94023"/>
    <lineage>
        <taxon>Eukaryota</taxon>
        <taxon>Fungi</taxon>
        <taxon>Fungi incertae sedis</taxon>
        <taxon>Mucoromycota</taxon>
        <taxon>Glomeromycotina</taxon>
        <taxon>Glomeromycetes</taxon>
        <taxon>Diversisporales</taxon>
        <taxon>Acaulosporaceae</taxon>
        <taxon>Acaulospora</taxon>
    </lineage>
</organism>
<gene>
    <name evidence="1" type="ORF">AMORRO_LOCUS1682</name>
</gene>
<proteinExistence type="predicted"/>
<evidence type="ECO:0000313" key="1">
    <source>
        <dbReference type="EMBL" id="CAG8467146.1"/>
    </source>
</evidence>
<protein>
    <submittedName>
        <fullName evidence="1">3989_t:CDS:1</fullName>
    </submittedName>
</protein>
<keyword evidence="2" id="KW-1185">Reference proteome</keyword>
<accession>A0A9N8VZU7</accession>